<evidence type="ECO:0008006" key="6">
    <source>
        <dbReference type="Google" id="ProtNLM"/>
    </source>
</evidence>
<dbReference type="STRING" id="78410.A0A0P7AJN6"/>
<evidence type="ECO:0000256" key="3">
    <source>
        <dbReference type="SAM" id="MobiDB-lite"/>
    </source>
</evidence>
<feature type="region of interest" description="Disordered" evidence="3">
    <location>
        <begin position="35"/>
        <end position="58"/>
    </location>
</feature>
<evidence type="ECO:0000256" key="1">
    <source>
        <dbReference type="ARBA" id="ARBA00004173"/>
    </source>
</evidence>
<evidence type="ECO:0000256" key="2">
    <source>
        <dbReference type="ARBA" id="ARBA00023128"/>
    </source>
</evidence>
<protein>
    <recommendedName>
        <fullName evidence="6">Reverse transcriptase domain-containing protein</fullName>
    </recommendedName>
</protein>
<comment type="subcellular location">
    <subcellularLocation>
        <location evidence="1">Mitochondrion</location>
    </subcellularLocation>
</comment>
<dbReference type="PANTHER" id="PTHR15503:SF22">
    <property type="entry name" value="TRANSPOSON TY3-I GAG POLYPROTEIN"/>
    <property type="match status" value="1"/>
</dbReference>
<dbReference type="EMBL" id="LKCW01000657">
    <property type="protein sequence ID" value="KPM33861.1"/>
    <property type="molecule type" value="Genomic_DNA"/>
</dbReference>
<reference evidence="4 5" key="1">
    <citation type="submission" date="2015-09" db="EMBL/GenBank/DDBJ databases">
        <title>Draft genome of a European isolate of the apple canker pathogen Neonectria ditissima.</title>
        <authorList>
            <person name="Gomez-Cortecero A."/>
            <person name="Harrison R.J."/>
            <person name="Armitage A.D."/>
        </authorList>
    </citation>
    <scope>NUCLEOTIDE SEQUENCE [LARGE SCALE GENOMIC DNA]</scope>
    <source>
        <strain evidence="4 5">R09/05</strain>
    </source>
</reference>
<feature type="compositionally biased region" description="Basic and acidic residues" evidence="3">
    <location>
        <begin position="44"/>
        <end position="58"/>
    </location>
</feature>
<evidence type="ECO:0000313" key="5">
    <source>
        <dbReference type="Proteomes" id="UP000050424"/>
    </source>
</evidence>
<dbReference type="SUPFAM" id="SSF56672">
    <property type="entry name" value="DNA/RNA polymerases"/>
    <property type="match status" value="1"/>
</dbReference>
<evidence type="ECO:0000313" key="4">
    <source>
        <dbReference type="EMBL" id="KPM33861.1"/>
    </source>
</evidence>
<keyword evidence="5" id="KW-1185">Reference proteome</keyword>
<dbReference type="AlphaFoldDB" id="A0A0P7AJN6"/>
<sequence length="171" mass="18994">MLRSDIEVVVKKKGIRKAAKECIAALMITSDPLDVLAPTTPKGTTEESRRPSNEKPATDHLELYPEFRDVFEMEKADPPTLEGRTHAIDTEEGKTPPWGPIYSLAAKELEVLRAYLADALAKGWIRRSISPAGAPILFVPKKGGKLRLCVDYRGLNKITRKDKAPLPLIHE</sequence>
<dbReference type="PANTHER" id="PTHR15503">
    <property type="entry name" value="LDOC1 RELATED"/>
    <property type="match status" value="1"/>
</dbReference>
<gene>
    <name evidence="4" type="ORF">AK830_g12711</name>
</gene>
<dbReference type="Proteomes" id="UP000050424">
    <property type="component" value="Unassembled WGS sequence"/>
</dbReference>
<accession>A0A0P7AJN6</accession>
<organism evidence="4 5">
    <name type="scientific">Neonectria ditissima</name>
    <dbReference type="NCBI Taxonomy" id="78410"/>
    <lineage>
        <taxon>Eukaryota</taxon>
        <taxon>Fungi</taxon>
        <taxon>Dikarya</taxon>
        <taxon>Ascomycota</taxon>
        <taxon>Pezizomycotina</taxon>
        <taxon>Sordariomycetes</taxon>
        <taxon>Hypocreomycetidae</taxon>
        <taxon>Hypocreales</taxon>
        <taxon>Nectriaceae</taxon>
        <taxon>Neonectria</taxon>
    </lineage>
</organism>
<dbReference type="InterPro" id="IPR032567">
    <property type="entry name" value="RTL1-rel"/>
</dbReference>
<dbReference type="GO" id="GO:0005739">
    <property type="term" value="C:mitochondrion"/>
    <property type="evidence" value="ECO:0007669"/>
    <property type="project" value="UniProtKB-SubCell"/>
</dbReference>
<dbReference type="InterPro" id="IPR043502">
    <property type="entry name" value="DNA/RNA_pol_sf"/>
</dbReference>
<dbReference type="OrthoDB" id="5106093at2759"/>
<dbReference type="Gene3D" id="3.10.10.10">
    <property type="entry name" value="HIV Type 1 Reverse Transcriptase, subunit A, domain 1"/>
    <property type="match status" value="1"/>
</dbReference>
<comment type="caution">
    <text evidence="4">The sequence shown here is derived from an EMBL/GenBank/DDBJ whole genome shotgun (WGS) entry which is preliminary data.</text>
</comment>
<feature type="non-terminal residue" evidence="4">
    <location>
        <position position="171"/>
    </location>
</feature>
<proteinExistence type="predicted"/>
<keyword evidence="2" id="KW-0496">Mitochondrion</keyword>
<name>A0A0P7AJN6_9HYPO</name>